<comment type="caution">
    <text evidence="6">The sequence shown here is derived from an EMBL/GenBank/DDBJ whole genome shotgun (WGS) entry which is preliminary data.</text>
</comment>
<keyword evidence="4" id="KW-1133">Transmembrane helix</keyword>
<feature type="transmembrane region" description="Helical" evidence="4">
    <location>
        <begin position="358"/>
        <end position="377"/>
    </location>
</feature>
<keyword evidence="4" id="KW-0472">Membrane</keyword>
<feature type="transmembrane region" description="Helical" evidence="4">
    <location>
        <begin position="236"/>
        <end position="255"/>
    </location>
</feature>
<evidence type="ECO:0000259" key="5">
    <source>
        <dbReference type="PROSITE" id="PS01124"/>
    </source>
</evidence>
<dbReference type="Gene3D" id="2.60.40.2380">
    <property type="match status" value="1"/>
</dbReference>
<reference evidence="6" key="1">
    <citation type="submission" date="2018-01" db="EMBL/GenBank/DDBJ databases">
        <title>Genomic characterization of Leptospira inadai serogroup Lyme isolated from captured rat in Brazil and comparative analysis with human reference strain.</title>
        <authorList>
            <person name="Moreno L.Z."/>
            <person name="Loureiro A.P."/>
            <person name="Miraglia F."/>
            <person name="Kremer F.S."/>
            <person name="Eslabao M.R."/>
            <person name="Dellagostin O.A."/>
            <person name="Lilenbaum W."/>
            <person name="Moreno A.M."/>
        </authorList>
    </citation>
    <scope>NUCLEOTIDE SEQUENCE [LARGE SCALE GENOMIC DNA]</scope>
    <source>
        <strain evidence="6">M34/99</strain>
    </source>
</reference>
<evidence type="ECO:0000256" key="1">
    <source>
        <dbReference type="ARBA" id="ARBA00023015"/>
    </source>
</evidence>
<keyword evidence="4" id="KW-0812">Transmembrane</keyword>
<dbReference type="PROSITE" id="PS01124">
    <property type="entry name" value="HTH_ARAC_FAMILY_2"/>
    <property type="match status" value="1"/>
</dbReference>
<evidence type="ECO:0000256" key="2">
    <source>
        <dbReference type="ARBA" id="ARBA00023125"/>
    </source>
</evidence>
<dbReference type="SUPFAM" id="SSF46689">
    <property type="entry name" value="Homeodomain-like"/>
    <property type="match status" value="1"/>
</dbReference>
<keyword evidence="3" id="KW-0804">Transcription</keyword>
<feature type="transmembrane region" description="Helical" evidence="4">
    <location>
        <begin position="210"/>
        <end position="229"/>
    </location>
</feature>
<dbReference type="Proteomes" id="UP000094669">
    <property type="component" value="Unassembled WGS sequence"/>
</dbReference>
<evidence type="ECO:0000313" key="6">
    <source>
        <dbReference type="EMBL" id="PNV74403.1"/>
    </source>
</evidence>
<feature type="transmembrane region" description="Helical" evidence="4">
    <location>
        <begin position="389"/>
        <end position="410"/>
    </location>
</feature>
<dbReference type="InterPro" id="IPR018060">
    <property type="entry name" value="HTH_AraC"/>
</dbReference>
<feature type="transmembrane region" description="Helical" evidence="4">
    <location>
        <begin position="304"/>
        <end position="323"/>
    </location>
</feature>
<dbReference type="PANTHER" id="PTHR43280:SF29">
    <property type="entry name" value="ARAC-FAMILY TRANSCRIPTIONAL REGULATOR"/>
    <property type="match status" value="1"/>
</dbReference>
<keyword evidence="2" id="KW-0238">DNA-binding</keyword>
<organism evidence="6 7">
    <name type="scientific">Leptospira inadai serovar Lyme</name>
    <dbReference type="NCBI Taxonomy" id="293084"/>
    <lineage>
        <taxon>Bacteria</taxon>
        <taxon>Pseudomonadati</taxon>
        <taxon>Spirochaetota</taxon>
        <taxon>Spirochaetia</taxon>
        <taxon>Leptospirales</taxon>
        <taxon>Leptospiraceae</taxon>
        <taxon>Leptospira</taxon>
    </lineage>
</organism>
<evidence type="ECO:0000256" key="3">
    <source>
        <dbReference type="ARBA" id="ARBA00023163"/>
    </source>
</evidence>
<dbReference type="SMART" id="SM00342">
    <property type="entry name" value="HTH_ARAC"/>
    <property type="match status" value="1"/>
</dbReference>
<keyword evidence="1" id="KW-0805">Transcription regulation</keyword>
<accession>A0ABX4YGL5</accession>
<evidence type="ECO:0000313" key="7">
    <source>
        <dbReference type="Proteomes" id="UP000094669"/>
    </source>
</evidence>
<dbReference type="InterPro" id="IPR011622">
    <property type="entry name" value="7TMR_DISM_rcpt_extracell_dom2"/>
</dbReference>
<dbReference type="PANTHER" id="PTHR43280">
    <property type="entry name" value="ARAC-FAMILY TRANSCRIPTIONAL REGULATOR"/>
    <property type="match status" value="1"/>
</dbReference>
<feature type="transmembrane region" description="Helical" evidence="4">
    <location>
        <begin position="329"/>
        <end position="346"/>
    </location>
</feature>
<dbReference type="Pfam" id="PF07696">
    <property type="entry name" value="7TMR-DISMED2"/>
    <property type="match status" value="1"/>
</dbReference>
<sequence>MINLLRLKIPFKKYSVSIILPKLLFFFIWTQAFLLFPLNAESPVRIDEGIRNLNVSTYVEYRHRDRKFTSCTIDNLKGLQAFEWYLNPIEDVLRVRRTSNGVWLRLTVRNDSNVPLDRRVLFNSINVPKAELCYISEKGEFRRLELTDHSDELYNKIVSPRPNFRIRFPAKTEYVLYIHLDAYEELTYVNFPLSLLDEEAFDEMVVWKRVIFSAILAIYLFAVGLNIYYSRRLQARVFLSLATYMTVLFFGFYFLHGRSIHSWIGWENKISFYSYYLFLTVFFLSLFGYLFHLARFFELKDKSLLFFAIGCLFSYSFVLIPLVKNFAEERFFLLAGGFGILAYYFYRVHSSLIVKNSFPIRLYLLSWLLFISCFFIKASYHFDYAPYNWLIVFSFLILFPLHAVVTTYALSRIISEGLWVSLPAKSFIRKSKIGSIDIGQTVVKLKELLEVDKIFLKHSLKEEHLARELGIGAHQLSEVVRMQFHTTFPNLINSYRIEEAKRLLIEDPGMSTNEVRIKAGYSSKSAFHLEFKKATNTNPNAFRRKAILGDDGSRKNGREISV</sequence>
<dbReference type="EMBL" id="MCRM02000014">
    <property type="protein sequence ID" value="PNV74403.1"/>
    <property type="molecule type" value="Genomic_DNA"/>
</dbReference>
<protein>
    <submittedName>
        <fullName evidence="6">AraC family transcriptional regulator</fullName>
    </submittedName>
</protein>
<name>A0ABX4YGL5_9LEPT</name>
<dbReference type="InterPro" id="IPR009057">
    <property type="entry name" value="Homeodomain-like_sf"/>
</dbReference>
<feature type="domain" description="HTH araC/xylS-type" evidence="5">
    <location>
        <begin position="446"/>
        <end position="545"/>
    </location>
</feature>
<evidence type="ECO:0000256" key="4">
    <source>
        <dbReference type="SAM" id="Phobius"/>
    </source>
</evidence>
<feature type="transmembrane region" description="Helical" evidence="4">
    <location>
        <begin position="275"/>
        <end position="292"/>
    </location>
</feature>
<dbReference type="Gene3D" id="1.10.10.60">
    <property type="entry name" value="Homeodomain-like"/>
    <property type="match status" value="1"/>
</dbReference>
<gene>
    <name evidence="6" type="ORF">BES34_013635</name>
</gene>
<dbReference type="Pfam" id="PF12833">
    <property type="entry name" value="HTH_18"/>
    <property type="match status" value="1"/>
</dbReference>
<keyword evidence="7" id="KW-1185">Reference proteome</keyword>
<proteinExistence type="predicted"/>